<dbReference type="PROSITE" id="PS51128">
    <property type="entry name" value="ZF_DKSA_2"/>
    <property type="match status" value="1"/>
</dbReference>
<proteinExistence type="predicted"/>
<feature type="region of interest" description="Disordered" evidence="5">
    <location>
        <begin position="1"/>
        <end position="40"/>
    </location>
</feature>
<feature type="zinc finger region" description="dksA C4-type" evidence="4">
    <location>
        <begin position="129"/>
        <end position="153"/>
    </location>
</feature>
<evidence type="ECO:0000256" key="3">
    <source>
        <dbReference type="ARBA" id="ARBA00022833"/>
    </source>
</evidence>
<dbReference type="Pfam" id="PF01258">
    <property type="entry name" value="zf-dskA_traR"/>
    <property type="match status" value="1"/>
</dbReference>
<dbReference type="PANTHER" id="PTHR33823">
    <property type="entry name" value="RNA POLYMERASE-BINDING TRANSCRIPTION FACTOR DKSA-RELATED"/>
    <property type="match status" value="1"/>
</dbReference>
<keyword evidence="2" id="KW-0863">Zinc-finger</keyword>
<name>A0A7V0T7I3_UNCW3</name>
<evidence type="ECO:0000256" key="4">
    <source>
        <dbReference type="PROSITE-ProRule" id="PRU00510"/>
    </source>
</evidence>
<evidence type="ECO:0000256" key="1">
    <source>
        <dbReference type="ARBA" id="ARBA00022723"/>
    </source>
</evidence>
<dbReference type="GO" id="GO:0008270">
    <property type="term" value="F:zinc ion binding"/>
    <property type="evidence" value="ECO:0007669"/>
    <property type="project" value="UniProtKB-KW"/>
</dbReference>
<dbReference type="InterPro" id="IPR000962">
    <property type="entry name" value="Znf_DskA_TraR"/>
</dbReference>
<dbReference type="Gene3D" id="1.20.120.910">
    <property type="entry name" value="DksA, coiled-coil domain"/>
    <property type="match status" value="1"/>
</dbReference>
<evidence type="ECO:0000256" key="2">
    <source>
        <dbReference type="ARBA" id="ARBA00022771"/>
    </source>
</evidence>
<feature type="domain" description="Zinc finger DksA/TraR C4-type" evidence="6">
    <location>
        <begin position="124"/>
        <end position="156"/>
    </location>
</feature>
<comment type="caution">
    <text evidence="7">The sequence shown here is derived from an EMBL/GenBank/DDBJ whole genome shotgun (WGS) entry which is preliminary data.</text>
</comment>
<dbReference type="SUPFAM" id="SSF109635">
    <property type="entry name" value="DnaK suppressor protein DksA, alpha-hairpin domain"/>
    <property type="match status" value="1"/>
</dbReference>
<reference evidence="7" key="1">
    <citation type="journal article" date="2020" name="mSystems">
        <title>Genome- and Community-Level Interaction Insights into Carbon Utilization and Element Cycling Functions of Hydrothermarchaeota in Hydrothermal Sediment.</title>
        <authorList>
            <person name="Zhou Z."/>
            <person name="Liu Y."/>
            <person name="Xu W."/>
            <person name="Pan J."/>
            <person name="Luo Z.H."/>
            <person name="Li M."/>
        </authorList>
    </citation>
    <scope>NUCLEOTIDE SEQUENCE [LARGE SCALE GENOMIC DNA]</scope>
    <source>
        <strain evidence="7">SpSt-1182</strain>
    </source>
</reference>
<gene>
    <name evidence="7" type="ORF">ENN51_08980</name>
</gene>
<keyword evidence="3" id="KW-0862">Zinc</keyword>
<feature type="compositionally biased region" description="Basic residues" evidence="5">
    <location>
        <begin position="1"/>
        <end position="39"/>
    </location>
</feature>
<evidence type="ECO:0000313" key="7">
    <source>
        <dbReference type="EMBL" id="HDR00399.1"/>
    </source>
</evidence>
<evidence type="ECO:0000259" key="6">
    <source>
        <dbReference type="Pfam" id="PF01258"/>
    </source>
</evidence>
<dbReference type="PRINTS" id="PR00618">
    <property type="entry name" value="DKSAZNFINGER"/>
</dbReference>
<sequence length="157" mass="17547">MTRPSKKKTTTARPRKAEAKKKPKAGTRKAGTGRKPARFTRKELVEFERALLDEKRRILRQGRATDELMEPSGTDVTSGEPTRRTHAAEVGGESHQVEVASRLKQMEGTVMREIVEALARIVDGSYGICEACGEPVPRARLEIVPHARLCMKCLKKR</sequence>
<protein>
    <recommendedName>
        <fullName evidence="6">Zinc finger DksA/TraR C4-type domain-containing protein</fullName>
    </recommendedName>
</protein>
<dbReference type="PANTHER" id="PTHR33823:SF4">
    <property type="entry name" value="GENERAL STRESS PROTEIN 16O"/>
    <property type="match status" value="1"/>
</dbReference>
<accession>A0A7V0T7I3</accession>
<feature type="region of interest" description="Disordered" evidence="5">
    <location>
        <begin position="62"/>
        <end position="82"/>
    </location>
</feature>
<organism evidence="7">
    <name type="scientific">candidate division WOR-3 bacterium</name>
    <dbReference type="NCBI Taxonomy" id="2052148"/>
    <lineage>
        <taxon>Bacteria</taxon>
        <taxon>Bacteria division WOR-3</taxon>
    </lineage>
</organism>
<dbReference type="InterPro" id="IPR037187">
    <property type="entry name" value="DnaK_N"/>
</dbReference>
<dbReference type="Proteomes" id="UP000885672">
    <property type="component" value="Unassembled WGS sequence"/>
</dbReference>
<keyword evidence="1" id="KW-0479">Metal-binding</keyword>
<dbReference type="EMBL" id="DSBX01000345">
    <property type="protein sequence ID" value="HDR00399.1"/>
    <property type="molecule type" value="Genomic_DNA"/>
</dbReference>
<dbReference type="SUPFAM" id="SSF57716">
    <property type="entry name" value="Glucocorticoid receptor-like (DNA-binding domain)"/>
    <property type="match status" value="1"/>
</dbReference>
<dbReference type="InterPro" id="IPR020460">
    <property type="entry name" value="Znf_C4-type_bac"/>
</dbReference>
<dbReference type="AlphaFoldDB" id="A0A7V0T7I3"/>
<evidence type="ECO:0000256" key="5">
    <source>
        <dbReference type="SAM" id="MobiDB-lite"/>
    </source>
</evidence>